<name>A0A4V6NQG3_9BACL</name>
<dbReference type="Gene3D" id="1.10.10.60">
    <property type="entry name" value="Homeodomain-like"/>
    <property type="match status" value="1"/>
</dbReference>
<dbReference type="Pfam" id="PF00440">
    <property type="entry name" value="TetR_N"/>
    <property type="match status" value="1"/>
</dbReference>
<dbReference type="Proteomes" id="UP000295416">
    <property type="component" value="Unassembled WGS sequence"/>
</dbReference>
<dbReference type="RefSeq" id="WP_341539812.1">
    <property type="nucleotide sequence ID" value="NZ_SLXK01000039.1"/>
</dbReference>
<dbReference type="PANTHER" id="PTHR43479">
    <property type="entry name" value="ACREF/ENVCD OPERON REPRESSOR-RELATED"/>
    <property type="match status" value="1"/>
</dbReference>
<dbReference type="SUPFAM" id="SSF48498">
    <property type="entry name" value="Tetracyclin repressor-like, C-terminal domain"/>
    <property type="match status" value="1"/>
</dbReference>
<feature type="DNA-binding region" description="H-T-H motif" evidence="2">
    <location>
        <begin position="27"/>
        <end position="46"/>
    </location>
</feature>
<feature type="domain" description="HTH tetR-type" evidence="3">
    <location>
        <begin position="5"/>
        <end position="64"/>
    </location>
</feature>
<sequence>MGGRIHIKNRIINAFIEEIQANGLKFSVDDLANRIGISKRTLYKYFSSKAEILDCIIDDTFQEIDEKAKAIIQNGQLSMPEKIKGVITTLPDHYELLDLKLLGQMKQYYPEQWAKMDELLKDDWELLRNLIEQGIREGVIIELNVSLVMKVILESINSTLDQSFYMENRITVSEALSEIVNILFYGLISENKR</sequence>
<dbReference type="AlphaFoldDB" id="A0A4V6NQG3"/>
<dbReference type="InterPro" id="IPR001647">
    <property type="entry name" value="HTH_TetR"/>
</dbReference>
<evidence type="ECO:0000259" key="3">
    <source>
        <dbReference type="PROSITE" id="PS50977"/>
    </source>
</evidence>
<dbReference type="PRINTS" id="PR00455">
    <property type="entry name" value="HTHTETR"/>
</dbReference>
<accession>A0A4V6NQG3</accession>
<dbReference type="PROSITE" id="PS50977">
    <property type="entry name" value="HTH_TETR_2"/>
    <property type="match status" value="1"/>
</dbReference>
<dbReference type="InterPro" id="IPR050624">
    <property type="entry name" value="HTH-type_Tx_Regulator"/>
</dbReference>
<keyword evidence="5" id="KW-1185">Reference proteome</keyword>
<proteinExistence type="predicted"/>
<dbReference type="InterPro" id="IPR023772">
    <property type="entry name" value="DNA-bd_HTH_TetR-type_CS"/>
</dbReference>
<comment type="caution">
    <text evidence="4">The sequence shown here is derived from an EMBL/GenBank/DDBJ whole genome shotgun (WGS) entry which is preliminary data.</text>
</comment>
<gene>
    <name evidence="4" type="ORF">EV207_1398</name>
</gene>
<dbReference type="PANTHER" id="PTHR43479:SF11">
    <property type="entry name" value="ACREF_ENVCD OPERON REPRESSOR-RELATED"/>
    <property type="match status" value="1"/>
</dbReference>
<evidence type="ECO:0000313" key="4">
    <source>
        <dbReference type="EMBL" id="TCP21866.1"/>
    </source>
</evidence>
<dbReference type="InterPro" id="IPR009057">
    <property type="entry name" value="Homeodomain-like_sf"/>
</dbReference>
<keyword evidence="1 2" id="KW-0238">DNA-binding</keyword>
<evidence type="ECO:0000256" key="2">
    <source>
        <dbReference type="PROSITE-ProRule" id="PRU00335"/>
    </source>
</evidence>
<dbReference type="EMBL" id="SLXK01000039">
    <property type="protein sequence ID" value="TCP21866.1"/>
    <property type="molecule type" value="Genomic_DNA"/>
</dbReference>
<dbReference type="InterPro" id="IPR036271">
    <property type="entry name" value="Tet_transcr_reg_TetR-rel_C_sf"/>
</dbReference>
<dbReference type="PROSITE" id="PS01081">
    <property type="entry name" value="HTH_TETR_1"/>
    <property type="match status" value="1"/>
</dbReference>
<evidence type="ECO:0000256" key="1">
    <source>
        <dbReference type="ARBA" id="ARBA00023125"/>
    </source>
</evidence>
<reference evidence="4 5" key="1">
    <citation type="submission" date="2019-03" db="EMBL/GenBank/DDBJ databases">
        <title>Genomic Encyclopedia of Type Strains, Phase IV (KMG-IV): sequencing the most valuable type-strain genomes for metagenomic binning, comparative biology and taxonomic classification.</title>
        <authorList>
            <person name="Goeker M."/>
        </authorList>
    </citation>
    <scope>NUCLEOTIDE SEQUENCE [LARGE SCALE GENOMIC DNA]</scope>
    <source>
        <strain evidence="4 5">DSM 19377</strain>
    </source>
</reference>
<organism evidence="4 5">
    <name type="scientific">Scopulibacillus darangshiensis</name>
    <dbReference type="NCBI Taxonomy" id="442528"/>
    <lineage>
        <taxon>Bacteria</taxon>
        <taxon>Bacillati</taxon>
        <taxon>Bacillota</taxon>
        <taxon>Bacilli</taxon>
        <taxon>Bacillales</taxon>
        <taxon>Sporolactobacillaceae</taxon>
        <taxon>Scopulibacillus</taxon>
    </lineage>
</organism>
<dbReference type="GO" id="GO:0003677">
    <property type="term" value="F:DNA binding"/>
    <property type="evidence" value="ECO:0007669"/>
    <property type="project" value="UniProtKB-UniRule"/>
</dbReference>
<dbReference type="Gene3D" id="1.10.357.10">
    <property type="entry name" value="Tetracycline Repressor, domain 2"/>
    <property type="match status" value="1"/>
</dbReference>
<dbReference type="SUPFAM" id="SSF46689">
    <property type="entry name" value="Homeodomain-like"/>
    <property type="match status" value="1"/>
</dbReference>
<protein>
    <submittedName>
        <fullName evidence="4">TetR family transcriptional regulator</fullName>
    </submittedName>
</protein>
<evidence type="ECO:0000313" key="5">
    <source>
        <dbReference type="Proteomes" id="UP000295416"/>
    </source>
</evidence>